<feature type="compositionally biased region" description="Basic and acidic residues" evidence="9">
    <location>
        <begin position="208"/>
        <end position="219"/>
    </location>
</feature>
<feature type="domain" description="CW-type" evidence="11">
    <location>
        <begin position="613"/>
        <end position="663"/>
    </location>
</feature>
<protein>
    <recommendedName>
        <fullName evidence="14">B3 domain-containing protein</fullName>
    </recommendedName>
</protein>
<evidence type="ECO:0008006" key="14">
    <source>
        <dbReference type="Google" id="ProtNLM"/>
    </source>
</evidence>
<keyword evidence="2" id="KW-0479">Metal-binding</keyword>
<gene>
    <name evidence="12" type="ORF">CKAN_00760000</name>
</gene>
<keyword evidence="8" id="KW-0539">Nucleus</keyword>
<evidence type="ECO:0000256" key="7">
    <source>
        <dbReference type="ARBA" id="ARBA00023163"/>
    </source>
</evidence>
<dbReference type="OrthoDB" id="757982at2759"/>
<dbReference type="CDD" id="cd10017">
    <property type="entry name" value="B3_DNA"/>
    <property type="match status" value="1"/>
</dbReference>
<comment type="caution">
    <text evidence="12">The sequence shown here is derived from an EMBL/GenBank/DDBJ whole genome shotgun (WGS) entry which is preliminary data.</text>
</comment>
<comment type="subcellular location">
    <subcellularLocation>
        <location evidence="1">Nucleus</location>
    </subcellularLocation>
</comment>
<dbReference type="Gene3D" id="3.30.40.100">
    <property type="match status" value="1"/>
</dbReference>
<sequence length="931" mass="102442">MGTRTCMNASCGATSATEWKKGWELRSGGFANLCDKCGSAYEKLIFCDMFHLNESGWRECNSCGKRLHCGCIASKSSLELLDSGGIECLNCVKNAKPSSIPSDVLQESTLQSSQRTLSLPGKSLIDEKMNELHTSEAENIRELQTTPAEFKVDDDSVDKIRLAITQNDSINSSLGHIKREQVMLPIRKVGSTSFSHINQVTGGASQAVKRDDGKDSKGEKDMHETLAHACLSMSLVTSNTSNFVEASYNSGTPNLVMALHGAEGREPNKVLYPFQQGQRSRHLLPKPPKMSSGIGLETSKDAVSQIRVARPPGEGRGRNQLLPRYWPRITDQELQQISGDTNSTIVPLFEKVLSASDAGRIGRLVLPKACAEAYFPPISQPEGLPLKIQDGKGKDWVFQFRFWPNNNSRMYVLEGVTPCIQSMQLQAGDTVTFSRIDPEGKLFMGFRKASNSMSMQDTQVPSVTNGALSKETFYSGVTENLPIINGYSGLLQLLKGSADPHLSAFSEHLNSSDGDISWIKTGKNGGRPNEDFLLQSTLPERKKSRNISSKSKRLHIDAEDALELKLTWEEAQDLLRPPPSVKPSIVIVEDQEFEEYEEPPVFGKRTIFTAQPSGGLDQWAQCDSCNKWRRLPVDALLPPKWTCADNTWDPRRSSCSVPDELSSKELENLQRLNRDFRKRKIAGSYKPAAEREASGLDALATAAVLGDDGNPTTPSIATTTKHPRHRPGCTCIVCIQPPSGKGPKHKPTCTCNVCMTVKRRFKTLMMRKKKRQSEREAESALSKKHAWAKDDIEVDSASRCLLPQDPVERDAVQSIESESGQSKILIDKAEMGKGQIDLNCHPEREDDLQSGPARVSMMSLLHAAGLPLETYLKQNGLTSLISEQQASSGSHVLPQVTGESEGRPPDESYLAKESVADEGHCAPNHARNDPL</sequence>
<feature type="region of interest" description="Disordered" evidence="9">
    <location>
        <begin position="883"/>
        <end position="931"/>
    </location>
</feature>
<evidence type="ECO:0000256" key="4">
    <source>
        <dbReference type="ARBA" id="ARBA00022833"/>
    </source>
</evidence>
<evidence type="ECO:0000259" key="10">
    <source>
        <dbReference type="PROSITE" id="PS50863"/>
    </source>
</evidence>
<reference evidence="12 13" key="1">
    <citation type="journal article" date="2019" name="Nat. Plants">
        <title>Stout camphor tree genome fills gaps in understanding of flowering plant genome evolution.</title>
        <authorList>
            <person name="Chaw S.M."/>
            <person name="Liu Y.C."/>
            <person name="Wu Y.W."/>
            <person name="Wang H.Y."/>
            <person name="Lin C.I."/>
            <person name="Wu C.S."/>
            <person name="Ke H.M."/>
            <person name="Chang L.Y."/>
            <person name="Hsu C.Y."/>
            <person name="Yang H.T."/>
            <person name="Sudianto E."/>
            <person name="Hsu M.H."/>
            <person name="Wu K.P."/>
            <person name="Wang L.N."/>
            <person name="Leebens-Mack J.H."/>
            <person name="Tsai I.J."/>
        </authorList>
    </citation>
    <scope>NUCLEOTIDE SEQUENCE [LARGE SCALE GENOMIC DNA]</scope>
    <source>
        <strain evidence="13">cv. Chaw 1501</strain>
        <tissue evidence="12">Young leaves</tissue>
    </source>
</reference>
<dbReference type="SUPFAM" id="SSF101936">
    <property type="entry name" value="DNA-binding pseudobarrel domain"/>
    <property type="match status" value="1"/>
</dbReference>
<dbReference type="Gene3D" id="2.40.330.10">
    <property type="entry name" value="DNA-binding pseudobarrel domain"/>
    <property type="match status" value="1"/>
</dbReference>
<evidence type="ECO:0000256" key="5">
    <source>
        <dbReference type="ARBA" id="ARBA00023015"/>
    </source>
</evidence>
<evidence type="ECO:0000256" key="8">
    <source>
        <dbReference type="ARBA" id="ARBA00023242"/>
    </source>
</evidence>
<feature type="compositionally biased region" description="Basic and acidic residues" evidence="9">
    <location>
        <begin position="900"/>
        <end position="931"/>
    </location>
</feature>
<dbReference type="Pfam" id="PF02362">
    <property type="entry name" value="B3"/>
    <property type="match status" value="1"/>
</dbReference>
<keyword evidence="3" id="KW-0863">Zinc-finger</keyword>
<dbReference type="PROSITE" id="PS51050">
    <property type="entry name" value="ZF_CW"/>
    <property type="match status" value="1"/>
</dbReference>
<dbReference type="GO" id="GO:0006355">
    <property type="term" value="P:regulation of DNA-templated transcription"/>
    <property type="evidence" value="ECO:0007669"/>
    <property type="project" value="UniProtKB-ARBA"/>
</dbReference>
<evidence type="ECO:0000256" key="6">
    <source>
        <dbReference type="ARBA" id="ARBA00023125"/>
    </source>
</evidence>
<dbReference type="Proteomes" id="UP000283530">
    <property type="component" value="Unassembled WGS sequence"/>
</dbReference>
<dbReference type="Pfam" id="PF07496">
    <property type="entry name" value="zf-CW"/>
    <property type="match status" value="1"/>
</dbReference>
<accession>A0A3S3Q5F4</accession>
<dbReference type="EMBL" id="QPKB01000003">
    <property type="protein sequence ID" value="RWR79043.1"/>
    <property type="molecule type" value="Genomic_DNA"/>
</dbReference>
<dbReference type="PANTHER" id="PTHR46245">
    <property type="entry name" value="B3 DOMAIN-CONTAINING PROTEIN OS07G0563300"/>
    <property type="match status" value="1"/>
</dbReference>
<dbReference type="GO" id="GO:0005634">
    <property type="term" value="C:nucleus"/>
    <property type="evidence" value="ECO:0007669"/>
    <property type="project" value="UniProtKB-SubCell"/>
</dbReference>
<dbReference type="InterPro" id="IPR011124">
    <property type="entry name" value="Znf_CW"/>
</dbReference>
<proteinExistence type="predicted"/>
<dbReference type="AlphaFoldDB" id="A0A3S3Q5F4"/>
<evidence type="ECO:0000256" key="3">
    <source>
        <dbReference type="ARBA" id="ARBA00022771"/>
    </source>
</evidence>
<feature type="region of interest" description="Disordered" evidence="9">
    <location>
        <begin position="766"/>
        <end position="786"/>
    </location>
</feature>
<dbReference type="InterPro" id="IPR015300">
    <property type="entry name" value="DNA-bd_pseudobarrel_sf"/>
</dbReference>
<feature type="domain" description="TF-B3" evidence="10">
    <location>
        <begin position="349"/>
        <end position="450"/>
    </location>
</feature>
<evidence type="ECO:0000259" key="11">
    <source>
        <dbReference type="PROSITE" id="PS51050"/>
    </source>
</evidence>
<feature type="region of interest" description="Disordered" evidence="9">
    <location>
        <begin position="200"/>
        <end position="219"/>
    </location>
</feature>
<keyword evidence="4" id="KW-0862">Zinc</keyword>
<evidence type="ECO:0000313" key="13">
    <source>
        <dbReference type="Proteomes" id="UP000283530"/>
    </source>
</evidence>
<keyword evidence="7" id="KW-0804">Transcription</keyword>
<keyword evidence="13" id="KW-1185">Reference proteome</keyword>
<dbReference type="FunFam" id="2.40.330.10:FF:000006">
    <property type="entry name" value="B3 domain-containing transcription repressor VAL1"/>
    <property type="match status" value="1"/>
</dbReference>
<dbReference type="PROSITE" id="PS50863">
    <property type="entry name" value="B3"/>
    <property type="match status" value="1"/>
</dbReference>
<organism evidence="12 13">
    <name type="scientific">Cinnamomum micranthum f. kanehirae</name>
    <dbReference type="NCBI Taxonomy" id="337451"/>
    <lineage>
        <taxon>Eukaryota</taxon>
        <taxon>Viridiplantae</taxon>
        <taxon>Streptophyta</taxon>
        <taxon>Embryophyta</taxon>
        <taxon>Tracheophyta</taxon>
        <taxon>Spermatophyta</taxon>
        <taxon>Magnoliopsida</taxon>
        <taxon>Magnoliidae</taxon>
        <taxon>Laurales</taxon>
        <taxon>Lauraceae</taxon>
        <taxon>Cinnamomum</taxon>
    </lineage>
</organism>
<dbReference type="GO" id="GO:0003677">
    <property type="term" value="F:DNA binding"/>
    <property type="evidence" value="ECO:0007669"/>
    <property type="project" value="UniProtKB-KW"/>
</dbReference>
<evidence type="ECO:0000256" key="9">
    <source>
        <dbReference type="SAM" id="MobiDB-lite"/>
    </source>
</evidence>
<dbReference type="SMART" id="SM01019">
    <property type="entry name" value="B3"/>
    <property type="match status" value="1"/>
</dbReference>
<evidence type="ECO:0000256" key="2">
    <source>
        <dbReference type="ARBA" id="ARBA00022723"/>
    </source>
</evidence>
<dbReference type="Pfam" id="PF25813">
    <property type="entry name" value="zf_VAL1_N"/>
    <property type="match status" value="1"/>
</dbReference>
<dbReference type="GO" id="GO:0008270">
    <property type="term" value="F:zinc ion binding"/>
    <property type="evidence" value="ECO:0007669"/>
    <property type="project" value="UniProtKB-KW"/>
</dbReference>
<evidence type="ECO:0000313" key="12">
    <source>
        <dbReference type="EMBL" id="RWR79043.1"/>
    </source>
</evidence>
<dbReference type="InterPro" id="IPR057743">
    <property type="entry name" value="Zfn_VAL1-3_N"/>
</dbReference>
<keyword evidence="5" id="KW-0805">Transcription regulation</keyword>
<dbReference type="InterPro" id="IPR003340">
    <property type="entry name" value="B3_DNA-bd"/>
</dbReference>
<keyword evidence="6" id="KW-0238">DNA-binding</keyword>
<name>A0A3S3Q5F4_9MAGN</name>
<evidence type="ECO:0000256" key="1">
    <source>
        <dbReference type="ARBA" id="ARBA00004123"/>
    </source>
</evidence>
<dbReference type="PANTHER" id="PTHR46245:SF2">
    <property type="entry name" value="B3 DOMAIN-CONTAINING TRANSCRIPTION REPRESSOR VAL2"/>
    <property type="match status" value="1"/>
</dbReference>